<gene>
    <name evidence="3" type="ORF">N7537_006953</name>
</gene>
<feature type="region of interest" description="Disordered" evidence="1">
    <location>
        <begin position="1"/>
        <end position="34"/>
    </location>
</feature>
<organism evidence="3 4">
    <name type="scientific">Penicillium hordei</name>
    <dbReference type="NCBI Taxonomy" id="40994"/>
    <lineage>
        <taxon>Eukaryota</taxon>
        <taxon>Fungi</taxon>
        <taxon>Dikarya</taxon>
        <taxon>Ascomycota</taxon>
        <taxon>Pezizomycotina</taxon>
        <taxon>Eurotiomycetes</taxon>
        <taxon>Eurotiomycetidae</taxon>
        <taxon>Eurotiales</taxon>
        <taxon>Aspergillaceae</taxon>
        <taxon>Penicillium</taxon>
    </lineage>
</organism>
<feature type="compositionally biased region" description="Low complexity" evidence="1">
    <location>
        <begin position="18"/>
        <end position="29"/>
    </location>
</feature>
<sequence>MSPLVQQTRKRKRSPKHPTSSANAPTSSSVLKHPSLRTTPTHIFFHGGILSNWHPSISPFPGKNGLEICLPLLDELGIAHPSPESYSTLLIHEFGFGRGEQWMMAMKAWLFECEMDESGLKPFQKVGKASDQEFQRFQRDVLSPSVPATSSSFSGTGPGETVGSEKKDAWDSHLPCILRTNVPRSQKALGRKVRGFQPDVWNQASIPIMMAGCVARAQVDQELRDVYLAAQGRTFVEGSPRDRIWGVGLRWDSKAIEDEANWRGENRLGRCHGEAARVMQGVDRGG</sequence>
<feature type="domain" description="NADAR" evidence="2">
    <location>
        <begin position="176"/>
        <end position="271"/>
    </location>
</feature>
<evidence type="ECO:0000256" key="1">
    <source>
        <dbReference type="SAM" id="MobiDB-lite"/>
    </source>
</evidence>
<evidence type="ECO:0000313" key="3">
    <source>
        <dbReference type="EMBL" id="KAJ5603997.1"/>
    </source>
</evidence>
<dbReference type="Pfam" id="PF08719">
    <property type="entry name" value="NADAR"/>
    <property type="match status" value="1"/>
</dbReference>
<feature type="region of interest" description="Disordered" evidence="1">
    <location>
        <begin position="145"/>
        <end position="166"/>
    </location>
</feature>
<dbReference type="SUPFAM" id="SSF143990">
    <property type="entry name" value="YbiA-like"/>
    <property type="match status" value="1"/>
</dbReference>
<protein>
    <recommendedName>
        <fullName evidence="2">NADAR domain-containing protein</fullName>
    </recommendedName>
</protein>
<keyword evidence="4" id="KW-1185">Reference proteome</keyword>
<evidence type="ECO:0000259" key="2">
    <source>
        <dbReference type="Pfam" id="PF08719"/>
    </source>
</evidence>
<dbReference type="Gene3D" id="1.10.357.40">
    <property type="entry name" value="YbiA-like"/>
    <property type="match status" value="1"/>
</dbReference>
<reference evidence="3" key="1">
    <citation type="journal article" date="2023" name="IMA Fungus">
        <title>Comparative genomic study of the Penicillium genus elucidates a diverse pangenome and 15 lateral gene transfer events.</title>
        <authorList>
            <person name="Petersen C."/>
            <person name="Sorensen T."/>
            <person name="Nielsen M.R."/>
            <person name="Sondergaard T.E."/>
            <person name="Sorensen J.L."/>
            <person name="Fitzpatrick D.A."/>
            <person name="Frisvad J.C."/>
            <person name="Nielsen K.L."/>
        </authorList>
    </citation>
    <scope>NUCLEOTIDE SEQUENCE</scope>
    <source>
        <strain evidence="3">IBT 12815</strain>
    </source>
</reference>
<comment type="caution">
    <text evidence="3">The sequence shown here is derived from an EMBL/GenBank/DDBJ whole genome shotgun (WGS) entry which is preliminary data.</text>
</comment>
<dbReference type="GeneID" id="81588252"/>
<proteinExistence type="predicted"/>
<accession>A0AAD6E9R6</accession>
<dbReference type="CDD" id="cd15457">
    <property type="entry name" value="NADAR"/>
    <property type="match status" value="1"/>
</dbReference>
<name>A0AAD6E9R6_9EURO</name>
<dbReference type="Proteomes" id="UP001213799">
    <property type="component" value="Unassembled WGS sequence"/>
</dbReference>
<dbReference type="InterPro" id="IPR037238">
    <property type="entry name" value="YbiA-like_sf"/>
</dbReference>
<feature type="compositionally biased region" description="Low complexity" evidence="1">
    <location>
        <begin position="145"/>
        <end position="154"/>
    </location>
</feature>
<evidence type="ECO:0000313" key="4">
    <source>
        <dbReference type="Proteomes" id="UP001213799"/>
    </source>
</evidence>
<dbReference type="EMBL" id="JAQJAE010000003">
    <property type="protein sequence ID" value="KAJ5603997.1"/>
    <property type="molecule type" value="Genomic_DNA"/>
</dbReference>
<dbReference type="RefSeq" id="XP_056753795.1">
    <property type="nucleotide sequence ID" value="XM_056898010.1"/>
</dbReference>
<dbReference type="AlphaFoldDB" id="A0AAD6E9R6"/>
<dbReference type="InterPro" id="IPR012816">
    <property type="entry name" value="NADAR"/>
</dbReference>
<reference evidence="3" key="2">
    <citation type="submission" date="2023-01" db="EMBL/GenBank/DDBJ databases">
        <authorList>
            <person name="Petersen C."/>
        </authorList>
    </citation>
    <scope>NUCLEOTIDE SEQUENCE</scope>
    <source>
        <strain evidence="3">IBT 12815</strain>
    </source>
</reference>